<keyword evidence="1" id="KW-1133">Transmembrane helix</keyword>
<feature type="domain" description="Schlafen AlbA-2" evidence="2">
    <location>
        <begin position="175"/>
        <end position="309"/>
    </location>
</feature>
<dbReference type="PANTHER" id="PTHR30595">
    <property type="entry name" value="GLPR-RELATED TRANSCRIPTIONAL REPRESSOR"/>
    <property type="match status" value="1"/>
</dbReference>
<dbReference type="InterPro" id="IPR038461">
    <property type="entry name" value="Schlafen_AlbA_2_dom_sf"/>
</dbReference>
<dbReference type="AlphaFoldDB" id="A0A1G1ZWT3"/>
<gene>
    <name evidence="3" type="ORF">A2586_01820</name>
</gene>
<dbReference type="Gene3D" id="3.30.950.30">
    <property type="entry name" value="Schlafen, AAA domain"/>
    <property type="match status" value="1"/>
</dbReference>
<dbReference type="InterPro" id="IPR007421">
    <property type="entry name" value="Schlafen_AlbA_2_dom"/>
</dbReference>
<keyword evidence="1" id="KW-0812">Transmembrane</keyword>
<organism evidence="3 4">
    <name type="scientific">Candidatus Harrisonbacteria bacterium RIFOXYD1_FULL_40_9</name>
    <dbReference type="NCBI Taxonomy" id="1798412"/>
    <lineage>
        <taxon>Bacteria</taxon>
        <taxon>Candidatus Harrisoniibacteriota</taxon>
    </lineage>
</organism>
<proteinExistence type="predicted"/>
<evidence type="ECO:0000259" key="2">
    <source>
        <dbReference type="Pfam" id="PF04326"/>
    </source>
</evidence>
<evidence type="ECO:0000256" key="1">
    <source>
        <dbReference type="SAM" id="Phobius"/>
    </source>
</evidence>
<dbReference type="Proteomes" id="UP000176611">
    <property type="component" value="Unassembled WGS sequence"/>
</dbReference>
<keyword evidence="1" id="KW-0472">Membrane</keyword>
<name>A0A1G1ZWT3_9BACT</name>
<sequence>MKKTVTIRRHPVVFVRNIFIAQFFAFVIYASVAAIADYGPIYNDFMIARVISYETARLLFFAWMGGFVTVYVFARWFFEFYNFSRGMIVHDYGIIFKNKTLFSLAAPLSVSYSLNPLGKLFHYGTIIVKSGRGDGLALKSISRPELHSSMIMERQERIGHEEEKITLSSVLHEEEHENLEFKSSLRWDIRLNKLNRDLEKSAMKTVAAFLNTSGGNLVLGIDDTKTVIGLAHDYGTLQKGNADGFQNHFTQVFNAMIGPEFRKYVRMHFDIHEGKDVCVVKVEESSKPVYVKNENEEAFFIRTGNGTTSLTLSEVERYIKSRWA</sequence>
<protein>
    <recommendedName>
        <fullName evidence="2">Schlafen AlbA-2 domain-containing protein</fullName>
    </recommendedName>
</protein>
<feature type="transmembrane region" description="Helical" evidence="1">
    <location>
        <begin position="56"/>
        <end position="78"/>
    </location>
</feature>
<feature type="transmembrane region" description="Helical" evidence="1">
    <location>
        <begin position="12"/>
        <end position="36"/>
    </location>
</feature>
<dbReference type="EMBL" id="MHJO01000024">
    <property type="protein sequence ID" value="OGY68959.1"/>
    <property type="molecule type" value="Genomic_DNA"/>
</dbReference>
<accession>A0A1G1ZWT3</accession>
<reference evidence="3 4" key="1">
    <citation type="journal article" date="2016" name="Nat. Commun.">
        <title>Thousands of microbial genomes shed light on interconnected biogeochemical processes in an aquifer system.</title>
        <authorList>
            <person name="Anantharaman K."/>
            <person name="Brown C.T."/>
            <person name="Hug L.A."/>
            <person name="Sharon I."/>
            <person name="Castelle C.J."/>
            <person name="Probst A.J."/>
            <person name="Thomas B.C."/>
            <person name="Singh A."/>
            <person name="Wilkins M.J."/>
            <person name="Karaoz U."/>
            <person name="Brodie E.L."/>
            <person name="Williams K.H."/>
            <person name="Hubbard S.S."/>
            <person name="Banfield J.F."/>
        </authorList>
    </citation>
    <scope>NUCLEOTIDE SEQUENCE [LARGE SCALE GENOMIC DNA]</scope>
</reference>
<evidence type="ECO:0000313" key="4">
    <source>
        <dbReference type="Proteomes" id="UP000176611"/>
    </source>
</evidence>
<comment type="caution">
    <text evidence="3">The sequence shown here is derived from an EMBL/GenBank/DDBJ whole genome shotgun (WGS) entry which is preliminary data.</text>
</comment>
<dbReference type="Pfam" id="PF04326">
    <property type="entry name" value="SLFN_AlbA_2"/>
    <property type="match status" value="1"/>
</dbReference>
<dbReference type="PANTHER" id="PTHR30595:SF6">
    <property type="entry name" value="SCHLAFEN ALBA-2 DOMAIN-CONTAINING PROTEIN"/>
    <property type="match status" value="1"/>
</dbReference>
<evidence type="ECO:0000313" key="3">
    <source>
        <dbReference type="EMBL" id="OGY68959.1"/>
    </source>
</evidence>